<evidence type="ECO:0000313" key="2">
    <source>
        <dbReference type="Proteomes" id="UP000254773"/>
    </source>
</evidence>
<accession>A0A379Q6M6</accession>
<proteinExistence type="predicted"/>
<organism evidence="1 2">
    <name type="scientific">Salmonella enterica</name>
    <name type="common">Salmonella choleraesuis</name>
    <dbReference type="NCBI Taxonomy" id="28901"/>
    <lineage>
        <taxon>Bacteria</taxon>
        <taxon>Pseudomonadati</taxon>
        <taxon>Pseudomonadota</taxon>
        <taxon>Gammaproteobacteria</taxon>
        <taxon>Enterobacterales</taxon>
        <taxon>Enterobacteriaceae</taxon>
        <taxon>Salmonella</taxon>
    </lineage>
</organism>
<reference evidence="1 2" key="1">
    <citation type="submission" date="2018-06" db="EMBL/GenBank/DDBJ databases">
        <authorList>
            <consortium name="Pathogen Informatics"/>
            <person name="Doyle S."/>
        </authorList>
    </citation>
    <scope>NUCLEOTIDE SEQUENCE [LARGE SCALE GENOMIC DNA]</scope>
    <source>
        <strain evidence="1 2">NCTC9854</strain>
    </source>
</reference>
<name>A0A379Q6M6_SALER</name>
<gene>
    <name evidence="1" type="ORF">NCTC9854_00500</name>
</gene>
<dbReference type="EMBL" id="UGWI01000001">
    <property type="protein sequence ID" value="SUF36300.1"/>
    <property type="molecule type" value="Genomic_DNA"/>
</dbReference>
<evidence type="ECO:0000313" key="1">
    <source>
        <dbReference type="EMBL" id="SUF36300.1"/>
    </source>
</evidence>
<sequence length="35" mass="4038">MGGQIIFNTEKNPKNSVDIILFYIFSKININSKLH</sequence>
<dbReference type="Proteomes" id="UP000254773">
    <property type="component" value="Unassembled WGS sequence"/>
</dbReference>
<dbReference type="AlphaFoldDB" id="A0A379Q6M6"/>
<protein>
    <submittedName>
        <fullName evidence="1">Uncharacterized protein</fullName>
    </submittedName>
</protein>